<gene>
    <name evidence="2" type="ORF">HHL24_36120</name>
</gene>
<accession>A0A848ILY3</accession>
<organism evidence="2 3">
    <name type="scientific">Paraburkholderia polaris</name>
    <dbReference type="NCBI Taxonomy" id="2728848"/>
    <lineage>
        <taxon>Bacteria</taxon>
        <taxon>Pseudomonadati</taxon>
        <taxon>Pseudomonadota</taxon>
        <taxon>Betaproteobacteria</taxon>
        <taxon>Burkholderiales</taxon>
        <taxon>Burkholderiaceae</taxon>
        <taxon>Paraburkholderia</taxon>
    </lineage>
</organism>
<protein>
    <submittedName>
        <fullName evidence="2">Gluconate 2-dehydrogenase subunit 3 family protein</fullName>
    </submittedName>
</protein>
<dbReference type="Proteomes" id="UP000544134">
    <property type="component" value="Unassembled WGS sequence"/>
</dbReference>
<name>A0A848ILY3_9BURK</name>
<proteinExistence type="predicted"/>
<evidence type="ECO:0000256" key="1">
    <source>
        <dbReference type="SAM" id="MobiDB-lite"/>
    </source>
</evidence>
<reference evidence="2 3" key="1">
    <citation type="submission" date="2020-04" db="EMBL/GenBank/DDBJ databases">
        <title>Paraburkholderia sp. RP-4-7 isolated from soil.</title>
        <authorList>
            <person name="Dahal R.H."/>
        </authorList>
    </citation>
    <scope>NUCLEOTIDE SEQUENCE [LARGE SCALE GENOMIC DNA]</scope>
    <source>
        <strain evidence="2 3">RP-4-7</strain>
    </source>
</reference>
<dbReference type="AlphaFoldDB" id="A0A848ILY3"/>
<keyword evidence="3" id="KW-1185">Reference proteome</keyword>
<dbReference type="RefSeq" id="WP_169490062.1">
    <property type="nucleotide sequence ID" value="NZ_JABBGJ010000051.1"/>
</dbReference>
<dbReference type="Pfam" id="PF13618">
    <property type="entry name" value="Gluconate_2-dh3"/>
    <property type="match status" value="1"/>
</dbReference>
<sequence length="234" mass="25299">MSRRKFLSSMLMLVAGVAVAKVKVIFGGMPWSKDPAVLPQPVIAGGWTFFTADEALTVEAIADRLIPADELSIGGREAGCVVFVDRQLSGDFGRATTQYRSGPVTPGTPQQGPQFSQTPAERYRAGLNALAQHCQSAQGKPFHALDAAQQDTLLQQIEAGQLKFDNVDGVAFFNMMLQNVREGFFADPVYGGNKEMAGWKMLGFPGAQYDFRDVIGRRGEDLKVIPISLIGGKS</sequence>
<dbReference type="InterPro" id="IPR027056">
    <property type="entry name" value="Gluconate_2DH_su3"/>
</dbReference>
<comment type="caution">
    <text evidence="2">The sequence shown here is derived from an EMBL/GenBank/DDBJ whole genome shotgun (WGS) entry which is preliminary data.</text>
</comment>
<evidence type="ECO:0000313" key="2">
    <source>
        <dbReference type="EMBL" id="NMM03312.1"/>
    </source>
</evidence>
<dbReference type="EMBL" id="JABBGJ010000051">
    <property type="protein sequence ID" value="NMM03312.1"/>
    <property type="molecule type" value="Genomic_DNA"/>
</dbReference>
<evidence type="ECO:0000313" key="3">
    <source>
        <dbReference type="Proteomes" id="UP000544134"/>
    </source>
</evidence>
<feature type="compositionally biased region" description="Low complexity" evidence="1">
    <location>
        <begin position="102"/>
        <end position="117"/>
    </location>
</feature>
<feature type="region of interest" description="Disordered" evidence="1">
    <location>
        <begin position="97"/>
        <end position="117"/>
    </location>
</feature>